<evidence type="ECO:0000313" key="3">
    <source>
        <dbReference type="EMBL" id="KRG18569.1"/>
    </source>
</evidence>
<dbReference type="OrthoDB" id="307788at2"/>
<keyword evidence="1 2" id="KW-0690">Ribosome biogenesis</keyword>
<evidence type="ECO:0000256" key="2">
    <source>
        <dbReference type="HAMAP-Rule" id="MF_00003"/>
    </source>
</evidence>
<dbReference type="InterPro" id="IPR023799">
    <property type="entry name" value="RbfA_dom_sf"/>
</dbReference>
<evidence type="ECO:0000313" key="5">
    <source>
        <dbReference type="Proteomes" id="UP000051494"/>
    </source>
</evidence>
<dbReference type="Proteomes" id="UP000051494">
    <property type="component" value="Unassembled WGS sequence"/>
</dbReference>
<reference evidence="3" key="1">
    <citation type="submission" date="2015-09" db="EMBL/GenBank/DDBJ databases">
        <title>Draft Genome Sequences of Two Novel Amoeba-resistant Intranuclear Bacteria, Candidatus Berkiella cookevillensis and Candidatus Berkiella aquae.</title>
        <authorList>
            <person name="Mehari Y.T."/>
            <person name="Arivett B.A."/>
            <person name="Farone A.L."/>
            <person name="Gunderson J.H."/>
            <person name="Farone M.B."/>
        </authorList>
    </citation>
    <scope>NUCLEOTIDE SEQUENCE [LARGE SCALE GENOMIC DNA]</scope>
    <source>
        <strain evidence="3">CC99</strain>
    </source>
</reference>
<keyword evidence="5" id="KW-1185">Reference proteome</keyword>
<dbReference type="RefSeq" id="WP_057624552.1">
    <property type="nucleotide sequence ID" value="NZ_LKHV02000001.1"/>
</dbReference>
<dbReference type="InterPro" id="IPR000238">
    <property type="entry name" value="RbfA"/>
</dbReference>
<organism evidence="3">
    <name type="scientific">Candidatus Berkiella cookevillensis</name>
    <dbReference type="NCBI Taxonomy" id="437022"/>
    <lineage>
        <taxon>Bacteria</taxon>
        <taxon>Pseudomonadati</taxon>
        <taxon>Pseudomonadota</taxon>
        <taxon>Gammaproteobacteria</taxon>
        <taxon>Candidatus Berkiellales</taxon>
        <taxon>Candidatus Berkiellaceae</taxon>
        <taxon>Candidatus Berkiella</taxon>
    </lineage>
</organism>
<comment type="caution">
    <text evidence="3">The sequence shown here is derived from an EMBL/GenBank/DDBJ whole genome shotgun (WGS) entry which is preliminary data.</text>
</comment>
<dbReference type="GO" id="GO:0043024">
    <property type="term" value="F:ribosomal small subunit binding"/>
    <property type="evidence" value="ECO:0007669"/>
    <property type="project" value="TreeGrafter"/>
</dbReference>
<comment type="subcellular location">
    <subcellularLocation>
        <location evidence="2">Cytoplasm</location>
    </subcellularLocation>
</comment>
<reference evidence="4" key="2">
    <citation type="journal article" date="2016" name="Genome Announc.">
        <title>Draft Genome Sequences of Two Novel Amoeba-Resistant Intranuclear Bacteria, 'Candidatus Berkiella cookevillensis' and 'Candidatus Berkiella aquae'.</title>
        <authorList>
            <person name="Mehari Y.T."/>
            <person name="Arivett B.A."/>
            <person name="Farone A.L."/>
            <person name="Gunderson J.H."/>
            <person name="Farone M.B."/>
        </authorList>
    </citation>
    <scope>NUCLEOTIDE SEQUENCE</scope>
    <source>
        <strain evidence="4">CC99</strain>
    </source>
</reference>
<protein>
    <recommendedName>
        <fullName evidence="2">Ribosome-binding factor A</fullName>
    </recommendedName>
</protein>
<accession>A0A0Q9YFZ8</accession>
<comment type="subunit">
    <text evidence="2">Monomer. Binds 30S ribosomal subunits, but not 50S ribosomal subunits or 70S ribosomes.</text>
</comment>
<dbReference type="PANTHER" id="PTHR33515">
    <property type="entry name" value="RIBOSOME-BINDING FACTOR A, CHLOROPLASTIC-RELATED"/>
    <property type="match status" value="1"/>
</dbReference>
<proteinExistence type="inferred from homology"/>
<dbReference type="GO" id="GO:0005829">
    <property type="term" value="C:cytosol"/>
    <property type="evidence" value="ECO:0007669"/>
    <property type="project" value="TreeGrafter"/>
</dbReference>
<dbReference type="GO" id="GO:0030490">
    <property type="term" value="P:maturation of SSU-rRNA"/>
    <property type="evidence" value="ECO:0007669"/>
    <property type="project" value="UniProtKB-UniRule"/>
</dbReference>
<dbReference type="Pfam" id="PF02033">
    <property type="entry name" value="RBFA"/>
    <property type="match status" value="1"/>
</dbReference>
<dbReference type="EMBL" id="LKHV02000001">
    <property type="protein sequence ID" value="MCS5707853.1"/>
    <property type="molecule type" value="Genomic_DNA"/>
</dbReference>
<name>A0A0Q9YFZ8_9GAMM</name>
<dbReference type="PANTHER" id="PTHR33515:SF1">
    <property type="entry name" value="RIBOSOME-BINDING FACTOR A, CHLOROPLASTIC-RELATED"/>
    <property type="match status" value="1"/>
</dbReference>
<keyword evidence="2" id="KW-0963">Cytoplasm</keyword>
<dbReference type="SUPFAM" id="SSF89919">
    <property type="entry name" value="Ribosome-binding factor A, RbfA"/>
    <property type="match status" value="1"/>
</dbReference>
<dbReference type="AlphaFoldDB" id="A0A0Q9YFZ8"/>
<reference evidence="4" key="3">
    <citation type="submission" date="2021-06" db="EMBL/GenBank/DDBJ databases">
        <title>Genomic Description and Analysis of Intracellular Bacteria, Candidatus Berkiella cookevillensis and Candidatus Berkiella aquae.</title>
        <authorList>
            <person name="Kidane D.T."/>
            <person name="Mehari Y.T."/>
            <person name="Rice F.C."/>
            <person name="Arivett B.A."/>
            <person name="Farone A.L."/>
            <person name="Berk S.G."/>
            <person name="Farone M.B."/>
        </authorList>
    </citation>
    <scope>NUCLEOTIDE SEQUENCE</scope>
    <source>
        <strain evidence="4">CC99</strain>
    </source>
</reference>
<gene>
    <name evidence="3" type="primary">rbfA_2</name>
    <name evidence="2 4" type="synonym">rbfA</name>
    <name evidence="4" type="ORF">CC99x_002940</name>
    <name evidence="3" type="ORF">CC99x_01454</name>
</gene>
<dbReference type="STRING" id="437022.CC99x_01454"/>
<sequence>MASDFSRIDRIQDFMQASLATIIQQEINDPRLAKMVTVTGVIVSKDMKHAKVYVTVLPDDKAKESVRILNNAAGFIRTTLAKRVTFRSLPNLRFYYDDTTIQANRVGKLLDEVYPFNASPAEEDNDNNSE</sequence>
<evidence type="ECO:0000256" key="1">
    <source>
        <dbReference type="ARBA" id="ARBA00022517"/>
    </source>
</evidence>
<dbReference type="HAMAP" id="MF_00003">
    <property type="entry name" value="RbfA"/>
    <property type="match status" value="1"/>
</dbReference>
<dbReference type="Gene3D" id="3.30.300.20">
    <property type="match status" value="1"/>
</dbReference>
<evidence type="ECO:0000313" key="4">
    <source>
        <dbReference type="EMBL" id="MCS5707853.1"/>
    </source>
</evidence>
<dbReference type="InterPro" id="IPR015946">
    <property type="entry name" value="KH_dom-like_a/b"/>
</dbReference>
<dbReference type="EMBL" id="LKHV01000006">
    <property type="protein sequence ID" value="KRG18569.1"/>
    <property type="molecule type" value="Genomic_DNA"/>
</dbReference>
<comment type="similarity">
    <text evidence="2">Belongs to the RbfA family.</text>
</comment>
<dbReference type="NCBIfam" id="TIGR00082">
    <property type="entry name" value="rbfA"/>
    <property type="match status" value="1"/>
</dbReference>
<comment type="function">
    <text evidence="2">One of several proteins that assist in the late maturation steps of the functional core of the 30S ribosomal subunit. Associates with free 30S ribosomal subunits (but not with 30S subunits that are part of 70S ribosomes or polysomes). Required for efficient processing of 16S rRNA. May interact with the 5'-terminal helix region of 16S rRNA.</text>
</comment>